<keyword evidence="3" id="KW-0143">Chaperone</keyword>
<dbReference type="InterPro" id="IPR003495">
    <property type="entry name" value="CobW/HypB/UreG_nucleotide-bd"/>
</dbReference>
<dbReference type="Pfam" id="PF02492">
    <property type="entry name" value="cobW"/>
    <property type="match status" value="1"/>
</dbReference>
<dbReference type="InParanoid" id="E1Z7T2"/>
<dbReference type="AlphaFoldDB" id="E1Z7T2"/>
<dbReference type="SUPFAM" id="SSF52540">
    <property type="entry name" value="P-loop containing nucleoside triphosphate hydrolases"/>
    <property type="match status" value="1"/>
</dbReference>
<feature type="domain" description="CobW C-terminal" evidence="6">
    <location>
        <begin position="226"/>
        <end position="325"/>
    </location>
</feature>
<dbReference type="InterPro" id="IPR027417">
    <property type="entry name" value="P-loop_NTPase"/>
</dbReference>
<dbReference type="InterPro" id="IPR036627">
    <property type="entry name" value="CobW-likC_sf"/>
</dbReference>
<dbReference type="GO" id="GO:0016787">
    <property type="term" value="F:hydrolase activity"/>
    <property type="evidence" value="ECO:0007669"/>
    <property type="project" value="UniProtKB-KW"/>
</dbReference>
<dbReference type="RefSeq" id="XP_005850074.1">
    <property type="nucleotide sequence ID" value="XM_005850012.1"/>
</dbReference>
<organism evidence="8">
    <name type="scientific">Chlorella variabilis</name>
    <name type="common">Green alga</name>
    <dbReference type="NCBI Taxonomy" id="554065"/>
    <lineage>
        <taxon>Eukaryota</taxon>
        <taxon>Viridiplantae</taxon>
        <taxon>Chlorophyta</taxon>
        <taxon>core chlorophytes</taxon>
        <taxon>Trebouxiophyceae</taxon>
        <taxon>Chlorellales</taxon>
        <taxon>Chlorellaceae</taxon>
        <taxon>Chlorella clade</taxon>
        <taxon>Chlorella</taxon>
    </lineage>
</organism>
<evidence type="ECO:0000256" key="4">
    <source>
        <dbReference type="ARBA" id="ARBA00034320"/>
    </source>
</evidence>
<evidence type="ECO:0000313" key="7">
    <source>
        <dbReference type="EMBL" id="EFN57972.1"/>
    </source>
</evidence>
<dbReference type="Gene3D" id="3.30.1220.10">
    <property type="entry name" value="CobW-like, C-terminal domain"/>
    <property type="match status" value="1"/>
</dbReference>
<dbReference type="OrthoDB" id="258627at2759"/>
<evidence type="ECO:0000256" key="2">
    <source>
        <dbReference type="ARBA" id="ARBA00022801"/>
    </source>
</evidence>
<dbReference type="InterPro" id="IPR011629">
    <property type="entry name" value="CobW-like_C"/>
</dbReference>
<dbReference type="InterPro" id="IPR051316">
    <property type="entry name" value="Zinc-reg_GTPase_activator"/>
</dbReference>
<dbReference type="GO" id="GO:0005737">
    <property type="term" value="C:cytoplasm"/>
    <property type="evidence" value="ECO:0007669"/>
    <property type="project" value="TreeGrafter"/>
</dbReference>
<dbReference type="PANTHER" id="PTHR13748">
    <property type="entry name" value="COBW-RELATED"/>
    <property type="match status" value="1"/>
</dbReference>
<evidence type="ECO:0000256" key="5">
    <source>
        <dbReference type="ARBA" id="ARBA00049117"/>
    </source>
</evidence>
<dbReference type="SUPFAM" id="SSF90002">
    <property type="entry name" value="Hypothetical protein YjiA, C-terminal domain"/>
    <property type="match status" value="1"/>
</dbReference>
<reference evidence="7 8" key="1">
    <citation type="journal article" date="2010" name="Plant Cell">
        <title>The Chlorella variabilis NC64A genome reveals adaptation to photosymbiosis, coevolution with viruses, and cryptic sex.</title>
        <authorList>
            <person name="Blanc G."/>
            <person name="Duncan G."/>
            <person name="Agarkova I."/>
            <person name="Borodovsky M."/>
            <person name="Gurnon J."/>
            <person name="Kuo A."/>
            <person name="Lindquist E."/>
            <person name="Lucas S."/>
            <person name="Pangilinan J."/>
            <person name="Polle J."/>
            <person name="Salamov A."/>
            <person name="Terry A."/>
            <person name="Yamada T."/>
            <person name="Dunigan D.D."/>
            <person name="Grigoriev I.V."/>
            <person name="Claverie J.M."/>
            <person name="Van Etten J.L."/>
        </authorList>
    </citation>
    <scope>NUCLEOTIDE SEQUENCE [LARGE SCALE GENOMIC DNA]</scope>
    <source>
        <strain evidence="7 8">NC64A</strain>
    </source>
</reference>
<dbReference type="GeneID" id="17357305"/>
<dbReference type="Pfam" id="PF07683">
    <property type="entry name" value="CobW_C"/>
    <property type="match status" value="1"/>
</dbReference>
<evidence type="ECO:0000313" key="8">
    <source>
        <dbReference type="Proteomes" id="UP000008141"/>
    </source>
</evidence>
<dbReference type="OMA" id="KHVFQGV"/>
<evidence type="ECO:0000259" key="6">
    <source>
        <dbReference type="SMART" id="SM00833"/>
    </source>
</evidence>
<dbReference type="Gene3D" id="3.40.50.300">
    <property type="entry name" value="P-loop containing nucleotide triphosphate hydrolases"/>
    <property type="match status" value="1"/>
</dbReference>
<keyword evidence="2" id="KW-0378">Hydrolase</keyword>
<gene>
    <name evidence="7" type="ORF">CHLNCDRAFT_142112</name>
</gene>
<keyword evidence="8" id="KW-1185">Reference proteome</keyword>
<dbReference type="CDD" id="cd03112">
    <property type="entry name" value="CobW-like"/>
    <property type="match status" value="1"/>
</dbReference>
<keyword evidence="1" id="KW-0547">Nucleotide-binding</keyword>
<name>E1Z7T2_CHLVA</name>
<evidence type="ECO:0000256" key="1">
    <source>
        <dbReference type="ARBA" id="ARBA00022741"/>
    </source>
</evidence>
<comment type="catalytic activity">
    <reaction evidence="5">
        <text>GTP + H2O = GDP + phosphate + H(+)</text>
        <dbReference type="Rhea" id="RHEA:19669"/>
        <dbReference type="ChEBI" id="CHEBI:15377"/>
        <dbReference type="ChEBI" id="CHEBI:15378"/>
        <dbReference type="ChEBI" id="CHEBI:37565"/>
        <dbReference type="ChEBI" id="CHEBI:43474"/>
        <dbReference type="ChEBI" id="CHEBI:58189"/>
    </reaction>
    <physiologicalReaction direction="left-to-right" evidence="5">
        <dbReference type="Rhea" id="RHEA:19670"/>
    </physiologicalReaction>
</comment>
<dbReference type="EMBL" id="GL433838">
    <property type="protein sequence ID" value="EFN57972.1"/>
    <property type="molecule type" value="Genomic_DNA"/>
</dbReference>
<dbReference type="eggNOG" id="KOG2743">
    <property type="taxonomic scope" value="Eukaryota"/>
</dbReference>
<accession>E1Z7T2</accession>
<dbReference type="PANTHER" id="PTHR13748:SF70">
    <property type="entry name" value="COBW_HYPB_UREG NUCLEOTIDE-BINDING DOMAIN-CONTAINING PROTEIN"/>
    <property type="match status" value="1"/>
</dbReference>
<dbReference type="Proteomes" id="UP000008141">
    <property type="component" value="Unassembled WGS sequence"/>
</dbReference>
<evidence type="ECO:0000256" key="3">
    <source>
        <dbReference type="ARBA" id="ARBA00023186"/>
    </source>
</evidence>
<sequence>MEPVPVTVITGFLGSGKTTLINHILTGQHGKKIAIIEVGVDDGLVVETKEEIFEMNNGCICCTVRGDLIRILHKLLKRKHRFDAILIETTGLADPAPVAQTFFVDDDLKDLVRLDAILTVVDAKHILQHLDDAQIEEGAENEAVEQLAFADRILLNKVDLVSQKEKAAVVKRIKGINAAAEIIETVNSRADLDRVLGIRAFSLDRILEEEPDFLDEGAEHSHSSDVTSVGIDADGNLSFAKAQRWLSKLLQDKGADIFRSKGILCFEGSDDKHVFQGVHMLLAFSSSADGAGRPWGPDEKRVNRLVFIGRNLDRDEINASFRSCLVGSAPAA</sequence>
<comment type="similarity">
    <text evidence="4">Belongs to the SIMIBI class G3E GTPase family. ZNG1 subfamily.</text>
</comment>
<proteinExistence type="inferred from homology"/>
<dbReference type="KEGG" id="cvr:CHLNCDRAFT_142112"/>
<dbReference type="SMART" id="SM00833">
    <property type="entry name" value="CobW_C"/>
    <property type="match status" value="1"/>
</dbReference>
<dbReference type="STRING" id="554065.E1Z7T2"/>
<dbReference type="GO" id="GO:0000166">
    <property type="term" value="F:nucleotide binding"/>
    <property type="evidence" value="ECO:0007669"/>
    <property type="project" value="UniProtKB-KW"/>
</dbReference>
<protein>
    <recommendedName>
        <fullName evidence="6">CobW C-terminal domain-containing protein</fullName>
    </recommendedName>
</protein>